<organism evidence="1 2">
    <name type="scientific">Sphingobacterium litopenaei</name>
    <dbReference type="NCBI Taxonomy" id="2763500"/>
    <lineage>
        <taxon>Bacteria</taxon>
        <taxon>Pseudomonadati</taxon>
        <taxon>Bacteroidota</taxon>
        <taxon>Sphingobacteriia</taxon>
        <taxon>Sphingobacteriales</taxon>
        <taxon>Sphingobacteriaceae</taxon>
        <taxon>Sphingobacterium</taxon>
    </lineage>
</organism>
<dbReference type="RefSeq" id="WP_190301573.1">
    <property type="nucleotide sequence ID" value="NZ_JACOIJ010000005.1"/>
</dbReference>
<keyword evidence="2" id="KW-1185">Reference proteome</keyword>
<accession>A0ABR7YBZ2</accession>
<protein>
    <recommendedName>
        <fullName evidence="3">TerB N-terminal domain-containing protein</fullName>
    </recommendedName>
</protein>
<comment type="caution">
    <text evidence="1">The sequence shown here is derived from an EMBL/GenBank/DDBJ whole genome shotgun (WGS) entry which is preliminary data.</text>
</comment>
<dbReference type="EMBL" id="JACOIJ010000005">
    <property type="protein sequence ID" value="MBD1428809.1"/>
    <property type="molecule type" value="Genomic_DNA"/>
</dbReference>
<gene>
    <name evidence="1" type="ORF">H8B04_04350</name>
</gene>
<evidence type="ECO:0000313" key="2">
    <source>
        <dbReference type="Proteomes" id="UP000651271"/>
    </source>
</evidence>
<sequence>MSIKELFYIFLKNSDFVINRYEELTAPPAVRYSHNKPIVREDFEISFKKAEEIIDHNIRSSGRSGSEYRYLFPDHYFYLGKQGWNKYGVFSYIPFYEKTHWTLDIIEKHKNSIAWLLLFEFGNFMFSEDILREYEQYIPWVDYSGGEKKYISFSRQYIVKHGTSLSNFKNIGQLSSDFILSHISVIDINALCETAEFEITPILFEEFHNRTESEDLGNFRYNLIRNIKNNPRVSISYDTVRYITNVLNDYDWKELLHKIELNSERLLHFYRLDTGFLEVFYYSCFKIRESIISKIQEEKALLQMIKRDDLKRLYQGGGRNALYSKAKLYFSSGLLPRLDQEQCERQGFTGLKNLPYTYDFSVDLIKDSYESWNQQSYEYYSGMSRRPDTNYHYYKRVTAWDILCRQESILLTYDICKYLMSIEVKIGGSYTLEDGHYHTDDVPNHFVNGLQLFRYCSVKNEEELVKILNDSELIDFLLSNTMHNKTDFKNRDTNYSIVDRIILDFFKDFPFENFKKISPLN</sequence>
<proteinExistence type="predicted"/>
<evidence type="ECO:0008006" key="3">
    <source>
        <dbReference type="Google" id="ProtNLM"/>
    </source>
</evidence>
<dbReference type="Proteomes" id="UP000651271">
    <property type="component" value="Unassembled WGS sequence"/>
</dbReference>
<evidence type="ECO:0000313" key="1">
    <source>
        <dbReference type="EMBL" id="MBD1428809.1"/>
    </source>
</evidence>
<name>A0ABR7YBZ2_9SPHI</name>
<reference evidence="1 2" key="1">
    <citation type="submission" date="2020-08" db="EMBL/GenBank/DDBJ databases">
        <title>Sphingobacterium sp. DN04309 isolated from aquaculture water.</title>
        <authorList>
            <person name="Zhang M."/>
        </authorList>
    </citation>
    <scope>NUCLEOTIDE SEQUENCE [LARGE SCALE GENOMIC DNA]</scope>
    <source>
        <strain evidence="1 2">DN04309</strain>
    </source>
</reference>